<dbReference type="Pfam" id="PF19040">
    <property type="entry name" value="SGNH"/>
    <property type="match status" value="1"/>
</dbReference>
<gene>
    <name evidence="4" type="ORF">B8X00_05825</name>
</gene>
<dbReference type="InterPro" id="IPR002656">
    <property type="entry name" value="Acyl_transf_3_dom"/>
</dbReference>
<protein>
    <recommendedName>
        <fullName evidence="6">Acyltransferase</fullName>
    </recommendedName>
</protein>
<feature type="transmembrane region" description="Helical" evidence="1">
    <location>
        <begin position="295"/>
        <end position="317"/>
    </location>
</feature>
<feature type="transmembrane region" description="Helical" evidence="1">
    <location>
        <begin position="174"/>
        <end position="192"/>
    </location>
</feature>
<organism evidence="4 5">
    <name type="scientific">Acetobacter fabarum</name>
    <dbReference type="NCBI Taxonomy" id="483199"/>
    <lineage>
        <taxon>Bacteria</taxon>
        <taxon>Pseudomonadati</taxon>
        <taxon>Pseudomonadota</taxon>
        <taxon>Alphaproteobacteria</taxon>
        <taxon>Acetobacterales</taxon>
        <taxon>Acetobacteraceae</taxon>
        <taxon>Acetobacter</taxon>
    </lineage>
</organism>
<dbReference type="OrthoDB" id="9796461at2"/>
<keyword evidence="1" id="KW-0812">Transmembrane</keyword>
<sequence>MAEEYERRMMRYRSDIDGLRALAILPVVFFHYGLKHPFNGGFAGVDVFFVISGFLITRHINDAVEQGRFDILDFYNRRIRRILPALFSVLVVCFGVSTLTQTPPEVYNTSRGILWSILFASNIFFYSQSSYFDSSLQANPLLHTWSLSVEEQFYIVIPFLIYFSKKVLKIPLKLIILSLLALSFSACLVEVFCDKSAAFYLPQYRAWEFLLGSVVMLATQPAVLARSRVTKPVLESSGAVGLVFILASLFALNNKSLFPGPGALGPCLGAALVLYSGSQQRTVVASALSYRPLRFIGLVSYSLYLWHWPIWVFFSMYDRPSFWTIPLLLGAAFGVSVLSWRFIEQPFRTRPFRLSAKSTIGIMGGIMVLMVLLAFASSRLNATLWHYSPAEQKVMSYMAYKPTTMRTGTCFIDRKTEDIEAYKAAHCLDVQAGQPNYLVLGDSHAADRWYGLQQSYPNIHFLQATAPSCEPVLGKNSGQCGALLRYIFEDFVPSHHLDGIILSANWLEHDFNNIVKTAQMLRNYTDRVIVLGPSPEYDQPLPLLLVRAMVKNNMDLVFNHILQDRKKRDQMLATRLEGTGIEYVSVYNILCPGTVCLTTVNNNVPVLFDADHFTAEGSVFLAKNMPLFGQTHGNAGEALLH</sequence>
<feature type="transmembrane region" description="Helical" evidence="1">
    <location>
        <begin position="204"/>
        <end position="225"/>
    </location>
</feature>
<dbReference type="PANTHER" id="PTHR23028">
    <property type="entry name" value="ACETYLTRANSFERASE"/>
    <property type="match status" value="1"/>
</dbReference>
<evidence type="ECO:0000259" key="2">
    <source>
        <dbReference type="Pfam" id="PF01757"/>
    </source>
</evidence>
<keyword evidence="5" id="KW-1185">Reference proteome</keyword>
<evidence type="ECO:0000313" key="4">
    <source>
        <dbReference type="EMBL" id="PAK78611.1"/>
    </source>
</evidence>
<evidence type="ECO:0000313" key="5">
    <source>
        <dbReference type="Proteomes" id="UP000216151"/>
    </source>
</evidence>
<feature type="transmembrane region" description="Helical" evidence="1">
    <location>
        <begin position="258"/>
        <end position="275"/>
    </location>
</feature>
<accession>A0A269Y0F5</accession>
<feature type="transmembrane region" description="Helical" evidence="1">
    <location>
        <begin position="232"/>
        <end position="252"/>
    </location>
</feature>
<dbReference type="GO" id="GO:0009103">
    <property type="term" value="P:lipopolysaccharide biosynthetic process"/>
    <property type="evidence" value="ECO:0007669"/>
    <property type="project" value="TreeGrafter"/>
</dbReference>
<feature type="domain" description="Acyltransferase 3" evidence="2">
    <location>
        <begin position="15"/>
        <end position="340"/>
    </location>
</feature>
<dbReference type="Pfam" id="PF01757">
    <property type="entry name" value="Acyl_transf_3"/>
    <property type="match status" value="1"/>
</dbReference>
<name>A0A269Y0F5_9PROT</name>
<evidence type="ECO:0008006" key="6">
    <source>
        <dbReference type="Google" id="ProtNLM"/>
    </source>
</evidence>
<keyword evidence="1" id="KW-1133">Transmembrane helix</keyword>
<feature type="transmembrane region" description="Helical" evidence="1">
    <location>
        <begin position="112"/>
        <end position="132"/>
    </location>
</feature>
<feature type="transmembrane region" description="Helical" evidence="1">
    <location>
        <begin position="323"/>
        <end position="343"/>
    </location>
</feature>
<feature type="transmembrane region" description="Helical" evidence="1">
    <location>
        <begin position="82"/>
        <end position="100"/>
    </location>
</feature>
<keyword evidence="1" id="KW-0472">Membrane</keyword>
<comment type="caution">
    <text evidence="4">The sequence shown here is derived from an EMBL/GenBank/DDBJ whole genome shotgun (WGS) entry which is preliminary data.</text>
</comment>
<reference evidence="4 5" key="1">
    <citation type="submission" date="2017-04" db="EMBL/GenBank/DDBJ databases">
        <title>Kefir bacterial isolates.</title>
        <authorList>
            <person name="Kim Y."/>
            <person name="Blasche S."/>
            <person name="Patil K.R."/>
        </authorList>
    </citation>
    <scope>NUCLEOTIDE SEQUENCE [LARGE SCALE GENOMIC DNA]</scope>
    <source>
        <strain evidence="4 5">KR</strain>
    </source>
</reference>
<evidence type="ECO:0000256" key="1">
    <source>
        <dbReference type="SAM" id="Phobius"/>
    </source>
</evidence>
<dbReference type="InterPro" id="IPR050879">
    <property type="entry name" value="Acyltransferase_3"/>
</dbReference>
<dbReference type="InterPro" id="IPR043968">
    <property type="entry name" value="SGNH"/>
</dbReference>
<dbReference type="Proteomes" id="UP000216151">
    <property type="component" value="Unassembled WGS sequence"/>
</dbReference>
<proteinExistence type="predicted"/>
<dbReference type="PANTHER" id="PTHR23028:SF53">
    <property type="entry name" value="ACYL_TRANSF_3 DOMAIN-CONTAINING PROTEIN"/>
    <property type="match status" value="1"/>
</dbReference>
<feature type="transmembrane region" description="Helical" evidence="1">
    <location>
        <begin position="355"/>
        <end position="376"/>
    </location>
</feature>
<dbReference type="AlphaFoldDB" id="A0A269Y0F5"/>
<feature type="transmembrane region" description="Helical" evidence="1">
    <location>
        <begin position="40"/>
        <end position="61"/>
    </location>
</feature>
<dbReference type="GO" id="GO:0016747">
    <property type="term" value="F:acyltransferase activity, transferring groups other than amino-acyl groups"/>
    <property type="evidence" value="ECO:0007669"/>
    <property type="project" value="InterPro"/>
</dbReference>
<dbReference type="GO" id="GO:0016020">
    <property type="term" value="C:membrane"/>
    <property type="evidence" value="ECO:0007669"/>
    <property type="project" value="TreeGrafter"/>
</dbReference>
<dbReference type="RefSeq" id="WP_095349503.1">
    <property type="nucleotide sequence ID" value="NZ_JBDNMF010000078.1"/>
</dbReference>
<dbReference type="EMBL" id="NCXK01000004">
    <property type="protein sequence ID" value="PAK78611.1"/>
    <property type="molecule type" value="Genomic_DNA"/>
</dbReference>
<evidence type="ECO:0000259" key="3">
    <source>
        <dbReference type="Pfam" id="PF19040"/>
    </source>
</evidence>
<feature type="domain" description="SGNH" evidence="3">
    <location>
        <begin position="425"/>
        <end position="623"/>
    </location>
</feature>